<name>A0A9N9FKL2_9GLOM</name>
<dbReference type="GO" id="GO:0017119">
    <property type="term" value="C:Golgi transport complex"/>
    <property type="evidence" value="ECO:0007669"/>
    <property type="project" value="InterPro"/>
</dbReference>
<feature type="compositionally biased region" description="Low complexity" evidence="10">
    <location>
        <begin position="857"/>
        <end position="869"/>
    </location>
</feature>
<keyword evidence="9" id="KW-0175">Coiled coil</keyword>
<feature type="coiled-coil region" evidence="9">
    <location>
        <begin position="1623"/>
        <end position="1710"/>
    </location>
</feature>
<dbReference type="GO" id="GO:0015031">
    <property type="term" value="P:protein transport"/>
    <property type="evidence" value="ECO:0007669"/>
    <property type="project" value="UniProtKB-KW"/>
</dbReference>
<evidence type="ECO:0000256" key="8">
    <source>
        <dbReference type="ARBA" id="ARBA00031347"/>
    </source>
</evidence>
<protein>
    <recommendedName>
        <fullName evidence="3">Conserved oligomeric Golgi complex subunit 8</fullName>
    </recommendedName>
    <alternativeName>
        <fullName evidence="8">Component of oligomeric Golgi complex 8</fullName>
    </alternativeName>
</protein>
<keyword evidence="7" id="KW-0472">Membrane</keyword>
<evidence type="ECO:0000256" key="1">
    <source>
        <dbReference type="ARBA" id="ARBA00004395"/>
    </source>
</evidence>
<dbReference type="SUPFAM" id="SSF74788">
    <property type="entry name" value="Cullin repeat-like"/>
    <property type="match status" value="1"/>
</dbReference>
<dbReference type="Pfam" id="PF04124">
    <property type="entry name" value="Dor1"/>
    <property type="match status" value="2"/>
</dbReference>
<feature type="compositionally biased region" description="Basic and acidic residues" evidence="10">
    <location>
        <begin position="1004"/>
        <end position="1023"/>
    </location>
</feature>
<comment type="caution">
    <text evidence="11">The sequence shown here is derived from an EMBL/GenBank/DDBJ whole genome shotgun (WGS) entry which is preliminary data.</text>
</comment>
<evidence type="ECO:0000256" key="9">
    <source>
        <dbReference type="SAM" id="Coils"/>
    </source>
</evidence>
<dbReference type="OrthoDB" id="1661054at2759"/>
<evidence type="ECO:0000256" key="7">
    <source>
        <dbReference type="ARBA" id="ARBA00023136"/>
    </source>
</evidence>
<feature type="compositionally biased region" description="Polar residues" evidence="10">
    <location>
        <begin position="870"/>
        <end position="895"/>
    </location>
</feature>
<evidence type="ECO:0000313" key="11">
    <source>
        <dbReference type="EMBL" id="CAG8543555.1"/>
    </source>
</evidence>
<sequence>MDLFITHDLQTIEEPFDTSLDTYTVDSNDINTSITQVTQTQINQVNQITESLLNSEHDHLYQSVSDTSGQEILLNLLTNSLSIQQKELINKEWSKDYLNRLTSLPFESLKHEPALVINEESKIQKELAELSFREYKSCIYANTCSTEINSSLDNLNTRLSELISTIPTLENLCTSFSQQITQISQQRNKINVMMEQHDNLLEILEIPQLMDICVQNGYYSEAMDLSSHVSKLILKYSSIPLIQNIEKDVKQIMQLMLSKLITLLSQQIKLPSCLKVIGYLRRMEAFDEAELRLIFLLSRDTYLKSDERITLTATTALADYTIHILEQLTLILIEFTPLISDTSSLSSILTQLMYCGMSLGRVGVDFRHLITEYFETAVDRIISKMIFDGTQEFCDDLKQAIKNIDLPSRWMIVILLDYPPLAYLTNAYLSTFNALRLVAPVSLFYSLGEQISQSLLLISNLLRDYGNILIQNDHDITILLGFNATFSKSFVPFISRCFIEGVYGGMFGGIDQVEIIDNTKILENLKGFLPTPRIPSIVKTDIKTDDTKTDDIKIDDKKTDIETDIETDIKTNEKTIEKTIEKTNEKTDVMNIEDNNINTLGKEKKNEEIDLKSQENHTNELLSIEDEKTENIIDLQKLNMAATVMSSSVGVVDETEIVEYTEYTEVTEEVVFEDIEHLDAVKEVVEPVKIYNNETSVNIKNIEKVDELKLMTSIDAENIENNETAENNENNENNIEKNTENGLSTGLEQPEEYDVEPHHENISVSEELETKVESCSAHPAEPLTPPKSPTDEKDKKKSIPTSIKVPKPSTTPSKSSNIAKKTTTATTNGVNGAHPTRARRTSISKSNPPTLTKPPGARSSSTSRATTSALKQPNSPTLQKTPITHNKTNSTATPAKTSAPSKGPTKTTTSTKAINTTTKTTPSTLTPKPSSSVPLSRKVSSNSTSSNTSVASKKSHVATNTTKSPTSTTHKSKTSTSSSNTTKSVSPKSAPKQNGVGKASTAESDFKVKNEELTRQIEEKDNLLKSSQEELEILRAQLVKGQDSASESVEQQVQHLEELKKAHEEETLKMQIDRDEAILVKEAEIDLLSKEVKRLKEELKNLKKQEEEERKSLVVSIQEEHAKLIEQTKNSSAEEIAQLTEKVKNAEAIAEPLKAELEPLKVEVGTLKAEAETLKAELELQHANAIEQAKELSREQAINEFKTAQGGNVIAVETLKLKHLDEVAELKKTHSQELQDLKDAHEEEIENAKLELQTLLEKQHSANVANIEQMHYKESKSIRFNLESKYDAVLQEQAALKSQHSQAIEDLKNHHAQEIELLKSSADQELVQKFEAQIAELKLQHENQLKSLQVPNANSEQQCESEITELKEKYETAINDLKASHESQLSQLQGTNSVAGESFTKDIEELMVRHAKEINDLKASHAAELQQKIDPSVIDELKASHVKELEELQKTKDELVSEIDQINAYSKQSIHELRESHSQELQETITALDKEIKKKEQDHLEEINQLKSQRSNVESEAIEDLKLKHQNEKDTMLNQIASFKKQIKDYEEQLKEITENINLLTKDLETEKSSNESKIKEVTELYEEEIARMKATHDEEMEQKLHESSIKDNSSLESLHIAHKLKIAELEKVHAQVLEEKEELLKSKSMENRWLEEENDQQDAKIAEQNKEIEKFNIETQKHRLDLDELRKENELLKAENDQMLKLIHKLQAELVSHQL</sequence>
<dbReference type="EMBL" id="CAJVPK010000727">
    <property type="protein sequence ID" value="CAG8543555.1"/>
    <property type="molecule type" value="Genomic_DNA"/>
</dbReference>
<feature type="compositionally biased region" description="Low complexity" evidence="10">
    <location>
        <begin position="800"/>
        <end position="827"/>
    </location>
</feature>
<evidence type="ECO:0000313" key="12">
    <source>
        <dbReference type="Proteomes" id="UP000789706"/>
    </source>
</evidence>
<proteinExistence type="inferred from homology"/>
<keyword evidence="6" id="KW-0333">Golgi apparatus</keyword>
<dbReference type="GO" id="GO:0006891">
    <property type="term" value="P:intra-Golgi vesicle-mediated transport"/>
    <property type="evidence" value="ECO:0007669"/>
    <property type="project" value="TreeGrafter"/>
</dbReference>
<organism evidence="11 12">
    <name type="scientific">Diversispora eburnea</name>
    <dbReference type="NCBI Taxonomy" id="1213867"/>
    <lineage>
        <taxon>Eukaryota</taxon>
        <taxon>Fungi</taxon>
        <taxon>Fungi incertae sedis</taxon>
        <taxon>Mucoromycota</taxon>
        <taxon>Glomeromycotina</taxon>
        <taxon>Glomeromycetes</taxon>
        <taxon>Diversisporales</taxon>
        <taxon>Diversisporaceae</taxon>
        <taxon>Diversispora</taxon>
    </lineage>
</organism>
<evidence type="ECO:0000256" key="2">
    <source>
        <dbReference type="ARBA" id="ARBA00006419"/>
    </source>
</evidence>
<evidence type="ECO:0000256" key="10">
    <source>
        <dbReference type="SAM" id="MobiDB-lite"/>
    </source>
</evidence>
<evidence type="ECO:0000256" key="6">
    <source>
        <dbReference type="ARBA" id="ARBA00023034"/>
    </source>
</evidence>
<keyword evidence="4" id="KW-0813">Transport</keyword>
<evidence type="ECO:0000256" key="3">
    <source>
        <dbReference type="ARBA" id="ARBA00020983"/>
    </source>
</evidence>
<dbReference type="InterPro" id="IPR016159">
    <property type="entry name" value="Cullin_repeat-like_dom_sf"/>
</dbReference>
<feature type="coiled-coil region" evidence="9">
    <location>
        <begin position="1434"/>
        <end position="1599"/>
    </location>
</feature>
<keyword evidence="12" id="KW-1185">Reference proteome</keyword>
<dbReference type="GO" id="GO:0000139">
    <property type="term" value="C:Golgi membrane"/>
    <property type="evidence" value="ECO:0007669"/>
    <property type="project" value="UniProtKB-SubCell"/>
</dbReference>
<reference evidence="11" key="1">
    <citation type="submission" date="2021-06" db="EMBL/GenBank/DDBJ databases">
        <authorList>
            <person name="Kallberg Y."/>
            <person name="Tangrot J."/>
            <person name="Rosling A."/>
        </authorList>
    </citation>
    <scope>NUCLEOTIDE SEQUENCE</scope>
    <source>
        <strain evidence="11">AZ414A</strain>
    </source>
</reference>
<dbReference type="InterPro" id="IPR007255">
    <property type="entry name" value="COG8"/>
</dbReference>
<feature type="compositionally biased region" description="Low complexity" evidence="10">
    <location>
        <begin position="719"/>
        <end position="733"/>
    </location>
</feature>
<feature type="region of interest" description="Disordered" evidence="10">
    <location>
        <begin position="766"/>
        <end position="1025"/>
    </location>
</feature>
<dbReference type="Proteomes" id="UP000789706">
    <property type="component" value="Unassembled WGS sequence"/>
</dbReference>
<feature type="coiled-coil region" evidence="9">
    <location>
        <begin position="1220"/>
        <end position="1258"/>
    </location>
</feature>
<accession>A0A9N9FKL2</accession>
<gene>
    <name evidence="11" type="ORF">DEBURN_LOCUS6737</name>
</gene>
<keyword evidence="5" id="KW-0653">Protein transport</keyword>
<feature type="coiled-coil region" evidence="9">
    <location>
        <begin position="1327"/>
        <end position="1376"/>
    </location>
</feature>
<comment type="subcellular location">
    <subcellularLocation>
        <location evidence="1">Golgi apparatus membrane</location>
        <topology evidence="1">Peripheral membrane protein</topology>
    </subcellularLocation>
</comment>
<feature type="region of interest" description="Disordered" evidence="10">
    <location>
        <begin position="719"/>
        <end position="746"/>
    </location>
</feature>
<dbReference type="PANTHER" id="PTHR21311:SF0">
    <property type="entry name" value="CONSERVED OLIGOMERIC GOLGI COMPLEX SUBUNIT 8"/>
    <property type="match status" value="1"/>
</dbReference>
<feature type="compositionally biased region" description="Low complexity" evidence="10">
    <location>
        <begin position="959"/>
        <end position="989"/>
    </location>
</feature>
<dbReference type="PANTHER" id="PTHR21311">
    <property type="entry name" value="CONSERVED OLIGOMERIC GOLGI COMPLEX COMPONENT 8"/>
    <property type="match status" value="1"/>
</dbReference>
<comment type="similarity">
    <text evidence="2">Belongs to the COG8 family.</text>
</comment>
<evidence type="ECO:0000256" key="4">
    <source>
        <dbReference type="ARBA" id="ARBA00022448"/>
    </source>
</evidence>
<evidence type="ECO:0000256" key="5">
    <source>
        <dbReference type="ARBA" id="ARBA00022927"/>
    </source>
</evidence>
<feature type="compositionally biased region" description="Low complexity" evidence="10">
    <location>
        <begin position="896"/>
        <end position="952"/>
    </location>
</feature>